<evidence type="ECO:0000256" key="5">
    <source>
        <dbReference type="PROSITE-ProRule" id="PRU10007"/>
    </source>
</evidence>
<dbReference type="PANTHER" id="PTHR42804:SF1">
    <property type="entry name" value="ALDEHYDE DEHYDROGENASE-RELATED"/>
    <property type="match status" value="1"/>
</dbReference>
<evidence type="ECO:0000256" key="6">
    <source>
        <dbReference type="RuleBase" id="RU003345"/>
    </source>
</evidence>
<dbReference type="FunFam" id="3.40.605.10:FF:000007">
    <property type="entry name" value="NAD/NADP-dependent betaine aldehyde dehydrogenase"/>
    <property type="match status" value="1"/>
</dbReference>
<dbReference type="EMBL" id="UHJA01000001">
    <property type="protein sequence ID" value="SUP75869.1"/>
    <property type="molecule type" value="Genomic_DNA"/>
</dbReference>
<reference evidence="8 9" key="1">
    <citation type="submission" date="2018-06" db="EMBL/GenBank/DDBJ databases">
        <authorList>
            <consortium name="Pathogen Informatics"/>
            <person name="Doyle S."/>
        </authorList>
    </citation>
    <scope>NUCLEOTIDE SEQUENCE [LARGE SCALE GENOMIC DNA]</scope>
    <source>
        <strain evidence="8 9">NCTC11470</strain>
    </source>
</reference>
<sequence>MKHITQHYIGGKFVDSVGQEKFELVNPATNMLIGTVLLGNEEDTRHAIAAAKAAFKTYSLTTPADRAVYLQRFHDAVAARTNEHVQALVEEYGGPQQMAQFLVKASCDAILSVKESLKDVPFKKMVGQAEVSLHPVGVAGHITPWNANIMYFCNKTAAALAAGCTVVTKPSEMSALQTQILMECVDAAGLPAGLINIVNGRGDVVGVELTTNPDVAKISFTGSTAVGKSIAARGADTLKRVTLELGGKSAHIVLEDADLNKALPFILQSGFMNSGQACIAGTRILVPESRYDEITTALKQAVEQLKVGLPQESDTAVGPMVSRTQYKRVQGYINAGIEEGAEILTGGPGYPAGLTEGNFVKPTVFVNVTNDMTIAREEIFGPVLCVISYRNEQEAIDIANDSPYGLAGYVSGEDVARAKKVAEQMQTGAVSINAFGHTPFAPFGGMKQSGIGRENGAYGIQSYLEYKTIA</sequence>
<evidence type="ECO:0000313" key="8">
    <source>
        <dbReference type="EMBL" id="SUP75869.1"/>
    </source>
</evidence>
<dbReference type="CDD" id="cd07138">
    <property type="entry name" value="ALDH_CddD_SSP0762"/>
    <property type="match status" value="1"/>
</dbReference>
<organism evidence="8 9">
    <name type="scientific">Yersinia frederiksenii</name>
    <dbReference type="NCBI Taxonomy" id="29484"/>
    <lineage>
        <taxon>Bacteria</taxon>
        <taxon>Pseudomonadati</taxon>
        <taxon>Pseudomonadota</taxon>
        <taxon>Gammaproteobacteria</taxon>
        <taxon>Enterobacterales</taxon>
        <taxon>Yersiniaceae</taxon>
        <taxon>Yersinia</taxon>
    </lineage>
</organism>
<dbReference type="InterPro" id="IPR016163">
    <property type="entry name" value="Ald_DH_C"/>
</dbReference>
<dbReference type="RefSeq" id="WP_004712650.1">
    <property type="nucleotide sequence ID" value="NZ_CP023964.1"/>
</dbReference>
<evidence type="ECO:0000256" key="2">
    <source>
        <dbReference type="ARBA" id="ARBA00023002"/>
    </source>
</evidence>
<evidence type="ECO:0000256" key="3">
    <source>
        <dbReference type="ARBA" id="ARBA00024226"/>
    </source>
</evidence>
<dbReference type="PROSITE" id="PS00687">
    <property type="entry name" value="ALDEHYDE_DEHYDR_GLU"/>
    <property type="match status" value="1"/>
</dbReference>
<dbReference type="InterPro" id="IPR016162">
    <property type="entry name" value="Ald_DH_N"/>
</dbReference>
<name>A0A380PRE9_YERFR</name>
<dbReference type="Gene3D" id="3.40.605.10">
    <property type="entry name" value="Aldehyde Dehydrogenase, Chain A, domain 1"/>
    <property type="match status" value="1"/>
</dbReference>
<dbReference type="PANTHER" id="PTHR42804">
    <property type="entry name" value="ALDEHYDE DEHYDROGENASE"/>
    <property type="match status" value="1"/>
</dbReference>
<dbReference type="AlphaFoldDB" id="A0A380PRE9"/>
<comment type="similarity">
    <text evidence="1 6">Belongs to the aldehyde dehydrogenase family.</text>
</comment>
<evidence type="ECO:0000313" key="9">
    <source>
        <dbReference type="Proteomes" id="UP000254835"/>
    </source>
</evidence>
<dbReference type="InterPro" id="IPR029510">
    <property type="entry name" value="Ald_DH_CS_GLU"/>
</dbReference>
<dbReference type="Proteomes" id="UP000254835">
    <property type="component" value="Unassembled WGS sequence"/>
</dbReference>
<protein>
    <recommendedName>
        <fullName evidence="3">aldehyde dehydrogenase (NAD(+))</fullName>
        <ecNumber evidence="3">1.2.1.3</ecNumber>
    </recommendedName>
</protein>
<dbReference type="InterPro" id="IPR016161">
    <property type="entry name" value="Ald_DH/histidinol_DH"/>
</dbReference>
<dbReference type="InterPro" id="IPR015590">
    <property type="entry name" value="Aldehyde_DH_dom"/>
</dbReference>
<dbReference type="EC" id="1.2.1.3" evidence="3"/>
<dbReference type="FunFam" id="3.40.605.10:FF:000026">
    <property type="entry name" value="Aldehyde dehydrogenase, putative"/>
    <property type="match status" value="1"/>
</dbReference>
<dbReference type="OrthoDB" id="9812625at2"/>
<keyword evidence="2 6" id="KW-0560">Oxidoreductase</keyword>
<evidence type="ECO:0000256" key="4">
    <source>
        <dbReference type="ARBA" id="ARBA00049194"/>
    </source>
</evidence>
<dbReference type="Gene3D" id="3.40.309.10">
    <property type="entry name" value="Aldehyde Dehydrogenase, Chain A, domain 2"/>
    <property type="match status" value="1"/>
</dbReference>
<feature type="domain" description="Aldehyde dehydrogenase" evidence="7">
    <location>
        <begin position="14"/>
        <end position="469"/>
    </location>
</feature>
<evidence type="ECO:0000256" key="1">
    <source>
        <dbReference type="ARBA" id="ARBA00009986"/>
    </source>
</evidence>
<dbReference type="Pfam" id="PF00171">
    <property type="entry name" value="Aldedh"/>
    <property type="match status" value="1"/>
</dbReference>
<comment type="catalytic activity">
    <reaction evidence="4">
        <text>an aldehyde + NAD(+) + H2O = a carboxylate + NADH + 2 H(+)</text>
        <dbReference type="Rhea" id="RHEA:16185"/>
        <dbReference type="ChEBI" id="CHEBI:15377"/>
        <dbReference type="ChEBI" id="CHEBI:15378"/>
        <dbReference type="ChEBI" id="CHEBI:17478"/>
        <dbReference type="ChEBI" id="CHEBI:29067"/>
        <dbReference type="ChEBI" id="CHEBI:57540"/>
        <dbReference type="ChEBI" id="CHEBI:57945"/>
        <dbReference type="EC" id="1.2.1.3"/>
    </reaction>
</comment>
<gene>
    <name evidence="8" type="primary">hpaE</name>
    <name evidence="8" type="ORF">NCTC11470_00888</name>
</gene>
<accession>A0A380PRE9</accession>
<evidence type="ECO:0000259" key="7">
    <source>
        <dbReference type="Pfam" id="PF00171"/>
    </source>
</evidence>
<proteinExistence type="inferred from homology"/>
<feature type="active site" evidence="5">
    <location>
        <position position="244"/>
    </location>
</feature>
<dbReference type="GeneID" id="57906152"/>
<dbReference type="SUPFAM" id="SSF53720">
    <property type="entry name" value="ALDH-like"/>
    <property type="match status" value="1"/>
</dbReference>
<dbReference type="FunFam" id="3.40.309.10:FF:000012">
    <property type="entry name" value="Betaine aldehyde dehydrogenase"/>
    <property type="match status" value="1"/>
</dbReference>
<dbReference type="InterPro" id="IPR016160">
    <property type="entry name" value="Ald_DH_CS_CYS"/>
</dbReference>
<dbReference type="PROSITE" id="PS00070">
    <property type="entry name" value="ALDEHYDE_DEHYDR_CYS"/>
    <property type="match status" value="1"/>
</dbReference>
<dbReference type="GO" id="GO:0004029">
    <property type="term" value="F:aldehyde dehydrogenase (NAD+) activity"/>
    <property type="evidence" value="ECO:0007669"/>
    <property type="project" value="UniProtKB-EC"/>
</dbReference>